<dbReference type="EMBL" id="CAESAN010000005">
    <property type="protein sequence ID" value="CAB4335171.1"/>
    <property type="molecule type" value="Genomic_DNA"/>
</dbReference>
<proteinExistence type="predicted"/>
<dbReference type="Gene3D" id="3.40.50.150">
    <property type="entry name" value="Vaccinia Virus protein VP39"/>
    <property type="match status" value="1"/>
</dbReference>
<reference evidence="1" key="1">
    <citation type="submission" date="2020-05" db="EMBL/GenBank/DDBJ databases">
        <authorList>
            <person name="Chiriac C."/>
            <person name="Salcher M."/>
            <person name="Ghai R."/>
            <person name="Kavagutti S V."/>
        </authorList>
    </citation>
    <scope>NUCLEOTIDE SEQUENCE</scope>
</reference>
<organism evidence="1">
    <name type="scientific">freshwater metagenome</name>
    <dbReference type="NCBI Taxonomy" id="449393"/>
    <lineage>
        <taxon>unclassified sequences</taxon>
        <taxon>metagenomes</taxon>
        <taxon>ecological metagenomes</taxon>
    </lineage>
</organism>
<dbReference type="AlphaFoldDB" id="A0A6J5YXW9"/>
<dbReference type="InterPro" id="IPR029063">
    <property type="entry name" value="SAM-dependent_MTases_sf"/>
</dbReference>
<evidence type="ECO:0000313" key="1">
    <source>
        <dbReference type="EMBL" id="CAB4335171.1"/>
    </source>
</evidence>
<dbReference type="SUPFAM" id="SSF53335">
    <property type="entry name" value="S-adenosyl-L-methionine-dependent methyltransferases"/>
    <property type="match status" value="1"/>
</dbReference>
<dbReference type="InterPro" id="IPR008884">
    <property type="entry name" value="TylF_MeTrfase"/>
</dbReference>
<dbReference type="PANTHER" id="PTHR40036">
    <property type="entry name" value="MACROCIN O-METHYLTRANSFERASE"/>
    <property type="match status" value="1"/>
</dbReference>
<protein>
    <submittedName>
        <fullName evidence="1">Unannotated protein</fullName>
    </submittedName>
</protein>
<gene>
    <name evidence="1" type="ORF">UFOPK3547_00121</name>
</gene>
<name>A0A6J5YXW9_9ZZZZ</name>
<accession>A0A6J5YXW9</accession>
<dbReference type="Pfam" id="PF05711">
    <property type="entry name" value="TylF"/>
    <property type="match status" value="1"/>
</dbReference>
<sequence length="230" mass="25028">MNQRTRIMLNAKLVAEKIGSVSRVRPNPIPLWREDADFEVLFKRASTQSIVDRQRCFVLFQSALQSLAVAGDAAEVGVYKGGTASLLRACFSGSGRTLHLFDTFGGMPAVDSARDKHEAGDFSDTSLEEVRAFVGEGDDVEFHQGTFPGTATAVEGRSFALAHIDADIYPSVLSSCEFFYPRLNAGGIMIFDDYGFRSCPGARSAVDEFFAALPEVPLYLATGQCIVHKL</sequence>
<dbReference type="PANTHER" id="PTHR40036:SF1">
    <property type="entry name" value="MACROCIN O-METHYLTRANSFERASE"/>
    <property type="match status" value="1"/>
</dbReference>